<dbReference type="KEGG" id="mor:MOC_2338"/>
<proteinExistence type="predicted"/>
<keyword evidence="4" id="KW-1185">Reference proteome</keyword>
<reference evidence="3 4" key="1">
    <citation type="journal article" date="2014" name="PLoS ONE">
        <title>Genome Information of Methylobacterium oryzae, a Plant-Probiotic Methylotroph in the Phyllosphere.</title>
        <authorList>
            <person name="Kwak M.J."/>
            <person name="Jeong H."/>
            <person name="Madhaiyan M."/>
            <person name="Lee Y."/>
            <person name="Sa T.M."/>
            <person name="Oh T.K."/>
            <person name="Kim J.F."/>
        </authorList>
    </citation>
    <scope>NUCLEOTIDE SEQUENCE [LARGE SCALE GENOMIC DNA]</scope>
    <source>
        <strain evidence="3 4">CBMB20</strain>
    </source>
</reference>
<dbReference type="Pfam" id="PF01476">
    <property type="entry name" value="LysM"/>
    <property type="match status" value="1"/>
</dbReference>
<dbReference type="SMART" id="SM00257">
    <property type="entry name" value="LysM"/>
    <property type="match status" value="1"/>
</dbReference>
<feature type="compositionally biased region" description="Basic and acidic residues" evidence="1">
    <location>
        <begin position="395"/>
        <end position="413"/>
    </location>
</feature>
<evidence type="ECO:0000313" key="3">
    <source>
        <dbReference type="EMBL" id="AIQ90093.1"/>
    </source>
</evidence>
<accession>A0A089NW77</accession>
<evidence type="ECO:0000256" key="1">
    <source>
        <dbReference type="SAM" id="MobiDB-lite"/>
    </source>
</evidence>
<dbReference type="HOGENOM" id="CLU_025322_0_0_5"/>
<feature type="compositionally biased region" description="Basic and acidic residues" evidence="1">
    <location>
        <begin position="61"/>
        <end position="71"/>
    </location>
</feature>
<dbReference type="InterPro" id="IPR018392">
    <property type="entry name" value="LysM"/>
</dbReference>
<dbReference type="EMBL" id="CP003811">
    <property type="protein sequence ID" value="AIQ90093.1"/>
    <property type="molecule type" value="Genomic_DNA"/>
</dbReference>
<feature type="region of interest" description="Disordered" evidence="1">
    <location>
        <begin position="33"/>
        <end position="109"/>
    </location>
</feature>
<dbReference type="PROSITE" id="PS51782">
    <property type="entry name" value="LYSM"/>
    <property type="match status" value="1"/>
</dbReference>
<feature type="compositionally biased region" description="Low complexity" evidence="1">
    <location>
        <begin position="244"/>
        <end position="273"/>
    </location>
</feature>
<dbReference type="eggNOG" id="COG3170">
    <property type="taxonomic scope" value="Bacteria"/>
</dbReference>
<feature type="compositionally biased region" description="Low complexity" evidence="1">
    <location>
        <begin position="220"/>
        <end position="232"/>
    </location>
</feature>
<dbReference type="Gene3D" id="3.10.350.10">
    <property type="entry name" value="LysM domain"/>
    <property type="match status" value="1"/>
</dbReference>
<dbReference type="InterPro" id="IPR036779">
    <property type="entry name" value="LysM_dom_sf"/>
</dbReference>
<dbReference type="PANTHER" id="PTHR34700">
    <property type="entry name" value="POTASSIUM BINDING PROTEIN KBP"/>
    <property type="match status" value="1"/>
</dbReference>
<evidence type="ECO:0000259" key="2">
    <source>
        <dbReference type="PROSITE" id="PS51782"/>
    </source>
</evidence>
<organism evidence="3 4">
    <name type="scientific">Methylobacterium oryzae CBMB20</name>
    <dbReference type="NCBI Taxonomy" id="693986"/>
    <lineage>
        <taxon>Bacteria</taxon>
        <taxon>Pseudomonadati</taxon>
        <taxon>Pseudomonadota</taxon>
        <taxon>Alphaproteobacteria</taxon>
        <taxon>Hyphomicrobiales</taxon>
        <taxon>Methylobacteriaceae</taxon>
        <taxon>Methylobacterium</taxon>
    </lineage>
</organism>
<feature type="compositionally biased region" description="Low complexity" evidence="1">
    <location>
        <begin position="375"/>
        <end position="394"/>
    </location>
</feature>
<evidence type="ECO:0000313" key="4">
    <source>
        <dbReference type="Proteomes" id="UP000029492"/>
    </source>
</evidence>
<dbReference type="eggNOG" id="COG1652">
    <property type="taxonomic scope" value="Bacteria"/>
</dbReference>
<dbReference type="CDD" id="cd00118">
    <property type="entry name" value="LysM"/>
    <property type="match status" value="1"/>
</dbReference>
<dbReference type="PANTHER" id="PTHR34700:SF4">
    <property type="entry name" value="PHAGE-LIKE ELEMENT PBSX PROTEIN XKDP"/>
    <property type="match status" value="1"/>
</dbReference>
<feature type="region of interest" description="Disordered" evidence="1">
    <location>
        <begin position="375"/>
        <end position="429"/>
    </location>
</feature>
<dbReference type="Proteomes" id="UP000029492">
    <property type="component" value="Chromosome"/>
</dbReference>
<gene>
    <name evidence="3" type="ORF">MOC_2338</name>
</gene>
<dbReference type="InterPro" id="IPR052196">
    <property type="entry name" value="Bact_Kbp"/>
</dbReference>
<name>A0A089NW77_9HYPH</name>
<dbReference type="AlphaFoldDB" id="A0A089NW77"/>
<feature type="compositionally biased region" description="Low complexity" evidence="1">
    <location>
        <begin position="414"/>
        <end position="425"/>
    </location>
</feature>
<feature type="compositionally biased region" description="Low complexity" evidence="1">
    <location>
        <begin position="83"/>
        <end position="105"/>
    </location>
</feature>
<feature type="domain" description="LysM" evidence="2">
    <location>
        <begin position="445"/>
        <end position="494"/>
    </location>
</feature>
<sequence length="500" mass="50478">MRRSLALALAGLLGGLGLVLALFGGDSLRRLTGRPGPDAPAPSASLRGLTDPGAVAGRPDPTIDFRDDKPGRASPAPGAGNMAARPQDPRAAAPGAPQAGPSPDARLPDAAEAPRFDIVRVEPNGDAVVAGRGAPDAGIEMLVDGRPVARAKADANGQFAIVPPALPAGASTLRLRMTGKDGRATESQQSVAVDVAPGRDRQPLVALTAPDAATVVLSQPGAPGATADAKAGGKAGGKADGRAGSKPSSQPGSQPSTEPGSRAADPAQAARPAGSGETREAAAPGSAPTRIVSVDVQGNGRLFVTATGTPGARIQLYLNDTLIAPGSIGPDGRATFTIGRGLKSGQYQVRIDEVDPATGKVASRAAVPLSVPEPAQLAAREPAEPAPSAAQDGARAPDARAGDARDGADRDRPAAASPPAAGSSPLVADMAGPNRAGTVFVPEISTARITRGDNLWRISQRTYGRGERYTVIYDANQNQIRDPDLIYPGQIFVLPADKRG</sequence>
<protein>
    <submittedName>
        <fullName evidence="3">Peptidoglycan-binding LysM</fullName>
    </submittedName>
</protein>
<feature type="region of interest" description="Disordered" evidence="1">
    <location>
        <begin position="218"/>
        <end position="292"/>
    </location>
</feature>
<dbReference type="STRING" id="693986.MOC_2338"/>